<organism evidence="2 3">
    <name type="scientific">Streptomyces klenkii</name>
    <dbReference type="NCBI Taxonomy" id="1420899"/>
    <lineage>
        <taxon>Bacteria</taxon>
        <taxon>Bacillati</taxon>
        <taxon>Actinomycetota</taxon>
        <taxon>Actinomycetes</taxon>
        <taxon>Kitasatosporales</taxon>
        <taxon>Streptomycetaceae</taxon>
        <taxon>Streptomyces</taxon>
    </lineage>
</organism>
<accession>A0A3B0ART1</accession>
<proteinExistence type="predicted"/>
<dbReference type="Proteomes" id="UP000270343">
    <property type="component" value="Unassembled WGS sequence"/>
</dbReference>
<feature type="region of interest" description="Disordered" evidence="1">
    <location>
        <begin position="1"/>
        <end position="25"/>
    </location>
</feature>
<keyword evidence="2" id="KW-0560">Oxidoreductase</keyword>
<dbReference type="InterPro" id="IPR011008">
    <property type="entry name" value="Dimeric_a/b-barrel"/>
</dbReference>
<dbReference type="AlphaFoldDB" id="A0A3B0ART1"/>
<keyword evidence="2" id="KW-0503">Monooxygenase</keyword>
<evidence type="ECO:0000256" key="1">
    <source>
        <dbReference type="SAM" id="MobiDB-lite"/>
    </source>
</evidence>
<dbReference type="EMBL" id="RBAM01000022">
    <property type="protein sequence ID" value="RKN62037.1"/>
    <property type="molecule type" value="Genomic_DNA"/>
</dbReference>
<dbReference type="SUPFAM" id="SSF54909">
    <property type="entry name" value="Dimeric alpha+beta barrel"/>
    <property type="match status" value="1"/>
</dbReference>
<name>A0A3B0ART1_9ACTN</name>
<comment type="caution">
    <text evidence="2">The sequence shown here is derived from an EMBL/GenBank/DDBJ whole genome shotgun (WGS) entry which is preliminary data.</text>
</comment>
<sequence length="275" mass="29220">MAPRTEARTVNAAEFPGGGEYRGEPGSELGTELGAEFNAELGTESLGEFPDITRPDAGVALVSTRHAGSPQAQRAAARATLAARRALPWPDGLLSFSFYTGTDGAAVMAYAQWTHRGASLRHAAAHGPVMIRGVGESDDDLARSEPLVFRRYRTIGPGRSSTAVPACIATPLFDVDGPERQRTIIDTLLAGPLARPLPGLVAAHFHFSTCGTRILNYAEWTSEELHERSLHSATLQEAGATTRATPGVRGVGCPRYRLAWSLAAPGAERPARTPE</sequence>
<dbReference type="OrthoDB" id="1493813at2"/>
<reference evidence="2 3" key="1">
    <citation type="journal article" date="2015" name="Antonie Van Leeuwenhoek">
        <title>Streptomyces klenkii sp. nov., isolated from deep marine sediment.</title>
        <authorList>
            <person name="Veyisoglu A."/>
            <person name="Sahin N."/>
        </authorList>
    </citation>
    <scope>NUCLEOTIDE SEQUENCE [LARGE SCALE GENOMIC DNA]</scope>
    <source>
        <strain evidence="2 3">KCTC 29202</strain>
    </source>
</reference>
<gene>
    <name evidence="2" type="ORF">D7231_31405</name>
</gene>
<evidence type="ECO:0000313" key="3">
    <source>
        <dbReference type="Proteomes" id="UP000270343"/>
    </source>
</evidence>
<dbReference type="GO" id="GO:0004497">
    <property type="term" value="F:monooxygenase activity"/>
    <property type="evidence" value="ECO:0007669"/>
    <property type="project" value="UniProtKB-KW"/>
</dbReference>
<protein>
    <submittedName>
        <fullName evidence="2">Monooxygenase</fullName>
    </submittedName>
</protein>
<evidence type="ECO:0000313" key="2">
    <source>
        <dbReference type="EMBL" id="RKN62037.1"/>
    </source>
</evidence>
<dbReference type="RefSeq" id="WP_120759117.1">
    <property type="nucleotide sequence ID" value="NZ_RBAM01000022.1"/>
</dbReference>
<dbReference type="Gene3D" id="3.30.70.100">
    <property type="match status" value="2"/>
</dbReference>
<keyword evidence="3" id="KW-1185">Reference proteome</keyword>